<organism evidence="12 13">
    <name type="scientific">Toxocara canis</name>
    <name type="common">Canine roundworm</name>
    <dbReference type="NCBI Taxonomy" id="6265"/>
    <lineage>
        <taxon>Eukaryota</taxon>
        <taxon>Metazoa</taxon>
        <taxon>Ecdysozoa</taxon>
        <taxon>Nematoda</taxon>
        <taxon>Chromadorea</taxon>
        <taxon>Rhabditida</taxon>
        <taxon>Spirurina</taxon>
        <taxon>Ascaridomorpha</taxon>
        <taxon>Ascaridoidea</taxon>
        <taxon>Toxocaridae</taxon>
        <taxon>Toxocara</taxon>
    </lineage>
</organism>
<feature type="region of interest" description="Disordered" evidence="10">
    <location>
        <begin position="1"/>
        <end position="39"/>
    </location>
</feature>
<dbReference type="OrthoDB" id="10042249at2759"/>
<feature type="domain" description="C2H2-type" evidence="11">
    <location>
        <begin position="1100"/>
        <end position="1129"/>
    </location>
</feature>
<dbReference type="Proteomes" id="UP000031036">
    <property type="component" value="Unassembled WGS sequence"/>
</dbReference>
<evidence type="ECO:0000259" key="11">
    <source>
        <dbReference type="PROSITE" id="PS50157"/>
    </source>
</evidence>
<dbReference type="PANTHER" id="PTHR43069:SF2">
    <property type="entry name" value="FUMARYLACETOACETASE"/>
    <property type="match status" value="1"/>
</dbReference>
<feature type="region of interest" description="Disordered" evidence="10">
    <location>
        <begin position="854"/>
        <end position="883"/>
    </location>
</feature>
<dbReference type="PROSITE" id="PS00028">
    <property type="entry name" value="ZINC_FINGER_C2H2_1"/>
    <property type="match status" value="8"/>
</dbReference>
<dbReference type="InterPro" id="IPR005959">
    <property type="entry name" value="Fumarylacetoacetase"/>
</dbReference>
<dbReference type="STRING" id="6265.A0A0B2VJS3"/>
<feature type="region of interest" description="Disordered" evidence="10">
    <location>
        <begin position="818"/>
        <end position="842"/>
    </location>
</feature>
<keyword evidence="8" id="KW-0539">Nucleus</keyword>
<dbReference type="GO" id="GO:0006559">
    <property type="term" value="P:L-phenylalanine catabolic process"/>
    <property type="evidence" value="ECO:0007669"/>
    <property type="project" value="TreeGrafter"/>
</dbReference>
<protein>
    <submittedName>
        <fullName evidence="12">Transcription factor HIVEP3</fullName>
    </submittedName>
</protein>
<evidence type="ECO:0000313" key="13">
    <source>
        <dbReference type="Proteomes" id="UP000031036"/>
    </source>
</evidence>
<comment type="subcellular location">
    <subcellularLocation>
        <location evidence="1">Nucleus</location>
    </subcellularLocation>
</comment>
<dbReference type="PROSITE" id="PS50157">
    <property type="entry name" value="ZINC_FINGER_C2H2_2"/>
    <property type="match status" value="7"/>
</dbReference>
<evidence type="ECO:0000256" key="8">
    <source>
        <dbReference type="ARBA" id="ARBA00023242"/>
    </source>
</evidence>
<feature type="domain" description="C2H2-type" evidence="11">
    <location>
        <begin position="771"/>
        <end position="798"/>
    </location>
</feature>
<dbReference type="PANTHER" id="PTHR43069">
    <property type="entry name" value="FUMARYLACETOACETASE"/>
    <property type="match status" value="1"/>
</dbReference>
<feature type="domain" description="C2H2-type" evidence="11">
    <location>
        <begin position="1543"/>
        <end position="1570"/>
    </location>
</feature>
<keyword evidence="13" id="KW-1185">Reference proteome</keyword>
<dbReference type="FunFam" id="3.30.160.60:FF:000594">
    <property type="entry name" value="Transcription factor HIVEP2"/>
    <property type="match status" value="1"/>
</dbReference>
<dbReference type="SMART" id="SM00451">
    <property type="entry name" value="ZnF_U1"/>
    <property type="match status" value="3"/>
</dbReference>
<dbReference type="Gene3D" id="3.30.160.60">
    <property type="entry name" value="Classic Zinc Finger"/>
    <property type="match status" value="5"/>
</dbReference>
<proteinExistence type="predicted"/>
<evidence type="ECO:0000256" key="6">
    <source>
        <dbReference type="ARBA" id="ARBA00023015"/>
    </source>
</evidence>
<accession>A0A0B2VJS3</accession>
<feature type="domain" description="C2H2-type" evidence="11">
    <location>
        <begin position="1377"/>
        <end position="1408"/>
    </location>
</feature>
<dbReference type="GO" id="GO:0006572">
    <property type="term" value="P:L-tyrosine catabolic process"/>
    <property type="evidence" value="ECO:0007669"/>
    <property type="project" value="TreeGrafter"/>
</dbReference>
<comment type="caution">
    <text evidence="12">The sequence shown here is derived from an EMBL/GenBank/DDBJ whole genome shotgun (WGS) entry which is preliminary data.</text>
</comment>
<keyword evidence="5" id="KW-0862">Zinc</keyword>
<keyword evidence="3" id="KW-0677">Repeat</keyword>
<dbReference type="InterPro" id="IPR003604">
    <property type="entry name" value="Matrin/U1-like-C_Znf_C2H2"/>
</dbReference>
<dbReference type="FunFam" id="3.30.160.60:FF:001151">
    <property type="entry name" value="zinc finger homeobox protein 3"/>
    <property type="match status" value="1"/>
</dbReference>
<dbReference type="InterPro" id="IPR036236">
    <property type="entry name" value="Znf_C2H2_sf"/>
</dbReference>
<keyword evidence="7" id="KW-0804">Transcription</keyword>
<feature type="compositionally biased region" description="Polar residues" evidence="10">
    <location>
        <begin position="1474"/>
        <end position="1501"/>
    </location>
</feature>
<dbReference type="Pfam" id="PF12874">
    <property type="entry name" value="zf-met"/>
    <property type="match status" value="1"/>
</dbReference>
<evidence type="ECO:0000256" key="4">
    <source>
        <dbReference type="ARBA" id="ARBA00022771"/>
    </source>
</evidence>
<evidence type="ECO:0000256" key="7">
    <source>
        <dbReference type="ARBA" id="ARBA00023163"/>
    </source>
</evidence>
<dbReference type="GO" id="GO:0006355">
    <property type="term" value="P:regulation of DNA-templated transcription"/>
    <property type="evidence" value="ECO:0007669"/>
    <property type="project" value="UniProtKB-ARBA"/>
</dbReference>
<evidence type="ECO:0000256" key="5">
    <source>
        <dbReference type="ARBA" id="ARBA00022833"/>
    </source>
</evidence>
<dbReference type="GO" id="GO:0005634">
    <property type="term" value="C:nucleus"/>
    <property type="evidence" value="ECO:0007669"/>
    <property type="project" value="UniProtKB-SubCell"/>
</dbReference>
<feature type="region of interest" description="Disordered" evidence="10">
    <location>
        <begin position="364"/>
        <end position="452"/>
    </location>
</feature>
<feature type="compositionally biased region" description="Polar residues" evidence="10">
    <location>
        <begin position="1322"/>
        <end position="1339"/>
    </location>
</feature>
<feature type="region of interest" description="Disordered" evidence="10">
    <location>
        <begin position="1301"/>
        <end position="1340"/>
    </location>
</feature>
<name>A0A0B2VJS3_TOXCA</name>
<feature type="domain" description="C2H2-type" evidence="11">
    <location>
        <begin position="799"/>
        <end position="823"/>
    </location>
</feature>
<feature type="region of interest" description="Disordered" evidence="10">
    <location>
        <begin position="208"/>
        <end position="230"/>
    </location>
</feature>
<keyword evidence="4 9" id="KW-0863">Zinc-finger</keyword>
<evidence type="ECO:0000256" key="9">
    <source>
        <dbReference type="PROSITE-ProRule" id="PRU00042"/>
    </source>
</evidence>
<keyword evidence="6" id="KW-0805">Transcription regulation</keyword>
<dbReference type="GO" id="GO:1902000">
    <property type="term" value="P:homogentisate catabolic process"/>
    <property type="evidence" value="ECO:0007669"/>
    <property type="project" value="TreeGrafter"/>
</dbReference>
<feature type="domain" description="C2H2-type" evidence="11">
    <location>
        <begin position="1012"/>
        <end position="1039"/>
    </location>
</feature>
<evidence type="ECO:0000313" key="12">
    <source>
        <dbReference type="EMBL" id="KHN81833.1"/>
    </source>
</evidence>
<feature type="region of interest" description="Disordered" evidence="10">
    <location>
        <begin position="1440"/>
        <end position="1501"/>
    </location>
</feature>
<evidence type="ECO:0000256" key="2">
    <source>
        <dbReference type="ARBA" id="ARBA00022723"/>
    </source>
</evidence>
<dbReference type="Pfam" id="PF00096">
    <property type="entry name" value="zf-C2H2"/>
    <property type="match status" value="5"/>
</dbReference>
<feature type="compositionally biased region" description="Gly residues" evidence="10">
    <location>
        <begin position="1"/>
        <end position="14"/>
    </location>
</feature>
<feature type="compositionally biased region" description="Polar residues" evidence="10">
    <location>
        <begin position="377"/>
        <end position="387"/>
    </location>
</feature>
<keyword evidence="2" id="KW-0479">Metal-binding</keyword>
<dbReference type="EMBL" id="JPKZ01001450">
    <property type="protein sequence ID" value="KHN81833.1"/>
    <property type="molecule type" value="Genomic_DNA"/>
</dbReference>
<dbReference type="GO" id="GO:0004334">
    <property type="term" value="F:fumarylacetoacetase activity"/>
    <property type="evidence" value="ECO:0007669"/>
    <property type="project" value="InterPro"/>
</dbReference>
<feature type="compositionally biased region" description="Polar residues" evidence="10">
    <location>
        <begin position="16"/>
        <end position="26"/>
    </location>
</feature>
<evidence type="ECO:0000256" key="3">
    <source>
        <dbReference type="ARBA" id="ARBA00022737"/>
    </source>
</evidence>
<evidence type="ECO:0000256" key="10">
    <source>
        <dbReference type="SAM" id="MobiDB-lite"/>
    </source>
</evidence>
<dbReference type="InterPro" id="IPR013087">
    <property type="entry name" value="Znf_C2H2_type"/>
</dbReference>
<dbReference type="SUPFAM" id="SSF57667">
    <property type="entry name" value="beta-beta-alpha zinc fingers"/>
    <property type="match status" value="4"/>
</dbReference>
<evidence type="ECO:0000256" key="1">
    <source>
        <dbReference type="ARBA" id="ARBA00004123"/>
    </source>
</evidence>
<reference evidence="12 13" key="1">
    <citation type="submission" date="2014-11" db="EMBL/GenBank/DDBJ databases">
        <title>Genetic blueprint of the zoonotic pathogen Toxocara canis.</title>
        <authorList>
            <person name="Zhu X.-Q."/>
            <person name="Korhonen P.K."/>
            <person name="Cai H."/>
            <person name="Young N.D."/>
            <person name="Nejsum P."/>
            <person name="von Samson-Himmelstjerna G."/>
            <person name="Boag P.R."/>
            <person name="Tan P."/>
            <person name="Li Q."/>
            <person name="Min J."/>
            <person name="Yang Y."/>
            <person name="Wang X."/>
            <person name="Fang X."/>
            <person name="Hall R.S."/>
            <person name="Hofmann A."/>
            <person name="Sternberg P.W."/>
            <person name="Jex A.R."/>
            <person name="Gasser R.B."/>
        </authorList>
    </citation>
    <scope>NUCLEOTIDE SEQUENCE [LARGE SCALE GENOMIC DNA]</scope>
    <source>
        <strain evidence="12">PN_DK_2014</strain>
    </source>
</reference>
<sequence>MAFVSGGGGVGGAGSNAPSATPSIPTGASPLRSQDGRSVSPRAMQHINAGLAQLQNPVHLLYQQLLSGAAAQSQLLQGVAAAQSSPLVQAAVAVSSQPQQPQQAFALANAAQALIAAQGHLTINQLLLQQNPQQQQVQALAQLLNPLAYYQQLATLLQQQPQLNTVNHVQQPSSQVANGIAAPTPQQQQKIVESLLVEQATRNSAHERLCQPGSSQTMAGDNRNIGPLTSPESVKEHISRLISENEAILEQNPGLLKRRPYHRQMGPQSSVDLDSAVQRQSVSPASREQRIPCTRSQPFYEPHAPFAVRAMPAGGSLTNGQPVLRAPEKCYICNYCQLKFPNEAALDAHEMRCSRRAEVLHGQLQQAQQQQQQQQQPVASSSMSMHVTTEPPVRKQSTAGASPVAPLENRHPLKRRLLAAVEHRSDEPQASTSKAAKLEPLKPDSCETSSSPIVISRPVSRHNTQQLTVAITSSISLSRASQVTLAQSLLATADIIEHYQKAHPTAPITCGTSGETEKPYILTLSDASGVRNEVMPRRSRLRNITTETFACLNKPQPMFVEQTHKLSMYSNWQQTPVNAEEAKLNLLYMGTCSTKPRIGVKQLWRYTTALREMGALKVTHSSFWDYSTKMRLRQNAVATACSQAAIASLVQAHCVNPSSERAASSAAPVDFTSTASLPSVRASTVASATTTSILPNSTAASTTVLARQASNILTTQADSEKMRVPGSQPTAVTNAPAKAQTSSNAAIRQIVGGHRTDEVYVYVRGRGRGRYVCDRCGIRCKKPSMLKKHLKSHTDIRPFKCAQCNFSFKTKGNLTKHLQSKAHRRRIAENHNGTGEPESDSDLDRLEIASPAASNYSNDLLSDDENSSDEEMRPPPEVFMNDTMPYRKFGQENILIERSTHTPPSLWMVGETVLRWPEPDHARFCHSAPPAAHCSPESRRRRKVVAQTKFPEKAGAEDSGEEGDVMHRGRAMTLAAVPTAAVNCPHDTPVQVSPSSVVSQPSMGAFLAKEEMACEMCGRVFRKATELTLHRHTHFLEQQNARARSYQCPDCKQSVRSRGLLTRHIETAHGNADKRRIEQNDSDAEESASCVSQNVNPRSFVCADCNIGFRKHGILAKHLRSKTHVMKLESLGKLPDDALTLITRKENGACLNEVDTTDCDRARASLIAIIGSLRDSSSLECREQMLQSPAPAPSSCYGLAPHKRSPVSSPVAVHNLTKRSPCGAQQMLRKRGYSFSTKRNDAISRKRCDSVSASQRRNDEIAPKFVSANIWIPPKPDPPVQSDRRSVDIALANRFAADSAALSDNGSSVRSDEANSEGAGRSESSTPTQRPLNGASSSPVLPASTRCNLCDVNYETSFDLQVHLHADHVVLRDGKDFRCPKKHCDKVYPNRENLRLHIAAHYHGGNATPTSEGRDEVEGALMVLSDVNGDTAVALHRKLTGSNSSQRANSAPNHSPDVPEESHTLTCPKALSDSPLSTSEGNADLQISTPPSSAEISKNSLDASTIKSADTAHMSTSSTKHLNTQVNDKSCLQTNVTASSAALPCAICGLCFSDAFVLQQHWLSHVCDRPHVCKLCDAGFTTPDALNAHAVTHQNGALLSTVDALRTLD</sequence>
<feature type="domain" description="C2H2-type" evidence="11">
    <location>
        <begin position="1046"/>
        <end position="1074"/>
    </location>
</feature>
<dbReference type="GO" id="GO:0008270">
    <property type="term" value="F:zinc ion binding"/>
    <property type="evidence" value="ECO:0007669"/>
    <property type="project" value="UniProtKB-KW"/>
</dbReference>
<dbReference type="OMA" id="FYESHKP"/>
<gene>
    <name evidence="12" type="primary">HIVEP3</name>
    <name evidence="12" type="ORF">Tcan_09469</name>
</gene>
<feature type="compositionally biased region" description="Low complexity" evidence="10">
    <location>
        <begin position="364"/>
        <end position="376"/>
    </location>
</feature>
<dbReference type="SMART" id="SM00355">
    <property type="entry name" value="ZnF_C2H2"/>
    <property type="match status" value="10"/>
</dbReference>
<dbReference type="GO" id="GO:0003676">
    <property type="term" value="F:nucleic acid binding"/>
    <property type="evidence" value="ECO:0007669"/>
    <property type="project" value="InterPro"/>
</dbReference>
<feature type="compositionally biased region" description="Basic and acidic residues" evidence="10">
    <location>
        <begin position="436"/>
        <end position="445"/>
    </location>
</feature>
<feature type="compositionally biased region" description="Polar residues" evidence="10">
    <location>
        <begin position="1440"/>
        <end position="1453"/>
    </location>
</feature>